<name>A0A2A9DPD7_9CORY</name>
<dbReference type="RefSeq" id="WP_169916275.1">
    <property type="nucleotide sequence ID" value="NZ_LDYE01000003.1"/>
</dbReference>
<dbReference type="Proteomes" id="UP000221653">
    <property type="component" value="Unassembled WGS sequence"/>
</dbReference>
<evidence type="ECO:0000313" key="2">
    <source>
        <dbReference type="Proteomes" id="UP000221653"/>
    </source>
</evidence>
<reference evidence="1 2" key="1">
    <citation type="submission" date="2017-10" db="EMBL/GenBank/DDBJ databases">
        <title>Sequencing the genomes of 1000 actinobacteria strains.</title>
        <authorList>
            <person name="Klenk H.-P."/>
        </authorList>
    </citation>
    <scope>NUCLEOTIDE SEQUENCE [LARGE SCALE GENOMIC DNA]</scope>
    <source>
        <strain evidence="1 2">DSM 20688</strain>
    </source>
</reference>
<protein>
    <submittedName>
        <fullName evidence="1">Uncharacterized protein</fullName>
    </submittedName>
</protein>
<evidence type="ECO:0000313" key="1">
    <source>
        <dbReference type="EMBL" id="PFG28443.1"/>
    </source>
</evidence>
<dbReference type="STRING" id="1724.GCA_001044175_01146"/>
<dbReference type="EMBL" id="PDJF01000001">
    <property type="protein sequence ID" value="PFG28443.1"/>
    <property type="molecule type" value="Genomic_DNA"/>
</dbReference>
<comment type="caution">
    <text evidence="1">The sequence shown here is derived from an EMBL/GenBank/DDBJ whole genome shotgun (WGS) entry which is preliminary data.</text>
</comment>
<gene>
    <name evidence="1" type="ORF">ATK06_1554</name>
</gene>
<accession>A0A2A9DPD7</accession>
<dbReference type="AlphaFoldDB" id="A0A2A9DPD7"/>
<keyword evidence="2" id="KW-1185">Reference proteome</keyword>
<proteinExistence type="predicted"/>
<organism evidence="1 2">
    <name type="scientific">Corynebacterium renale</name>
    <dbReference type="NCBI Taxonomy" id="1724"/>
    <lineage>
        <taxon>Bacteria</taxon>
        <taxon>Bacillati</taxon>
        <taxon>Actinomycetota</taxon>
        <taxon>Actinomycetes</taxon>
        <taxon>Mycobacteriales</taxon>
        <taxon>Corynebacteriaceae</taxon>
        <taxon>Corynebacterium</taxon>
    </lineage>
</organism>
<sequence length="45" mass="4909">MNSSFGGSSITDNPQVADFIHVWALSIADFFRPLGINFPPANWGI</sequence>